<feature type="transmembrane region" description="Helical" evidence="2">
    <location>
        <begin position="231"/>
        <end position="251"/>
    </location>
</feature>
<feature type="transmembrane region" description="Helical" evidence="2">
    <location>
        <begin position="174"/>
        <end position="193"/>
    </location>
</feature>
<reference evidence="4" key="1">
    <citation type="submission" date="2021-12" db="EMBL/GenBank/DDBJ databases">
        <title>Discovery of the Pendulisporaceae a myxobacterial family with distinct sporulation behavior and unique specialized metabolism.</title>
        <authorList>
            <person name="Garcia R."/>
            <person name="Popoff A."/>
            <person name="Bader C.D."/>
            <person name="Loehr J."/>
            <person name="Walesch S."/>
            <person name="Walt C."/>
            <person name="Boldt J."/>
            <person name="Bunk B."/>
            <person name="Haeckl F.J.F.P.J."/>
            <person name="Gunesch A.P."/>
            <person name="Birkelbach J."/>
            <person name="Nuebel U."/>
            <person name="Pietschmann T."/>
            <person name="Bach T."/>
            <person name="Mueller R."/>
        </authorList>
    </citation>
    <scope>NUCLEOTIDE SEQUENCE</scope>
    <source>
        <strain evidence="4">MSr11367</strain>
    </source>
</reference>
<protein>
    <submittedName>
        <fullName evidence="4">Acyltransferase</fullName>
    </submittedName>
</protein>
<dbReference type="RefSeq" id="WP_394832219.1">
    <property type="nucleotide sequence ID" value="NZ_CP089929.1"/>
</dbReference>
<keyword evidence="4" id="KW-0808">Transferase</keyword>
<sequence length="412" mass="45971">MKDGLTRGFIRELDGLRGIAISLVLLHRFWPEQGPLHRFAKVAELGWVGVDLFFVISGFLIAGILLDTRSDPHYFRNFYARRMLRIFPLYYVFVIGCLVVFPLMQRGPYLETSFIKTAGSPLWYLLYLGNVPETIGYEPPFVLGPIWSLAIEEQFYIVFPFVVATLDMAKLRKLLLGLILAAPVFRLVALLLAPGNERIQYLATPCRMDCISLGCLLALTVRTASFDRKTVARAFGAALLVCAVGFPLGLLTRTTPWGRVLGYSVVAVTFGLLVLFVLQRRNERVTALLRVSSLRYLGKICYGTYLLHRPADVFVDKLTDRLGITDPLEAPDGLESVSILLLKFGVAVVFASASWYAFEKPILRLKDRFQPENHPAEETKRPPASAGAASPKVLTEVVPDLREMGETARNSG</sequence>
<feature type="transmembrane region" description="Helical" evidence="2">
    <location>
        <begin position="287"/>
        <end position="307"/>
    </location>
</feature>
<evidence type="ECO:0000256" key="1">
    <source>
        <dbReference type="SAM" id="MobiDB-lite"/>
    </source>
</evidence>
<feature type="transmembrane region" description="Helical" evidence="2">
    <location>
        <begin position="45"/>
        <end position="66"/>
    </location>
</feature>
<evidence type="ECO:0000313" key="5">
    <source>
        <dbReference type="Proteomes" id="UP001374803"/>
    </source>
</evidence>
<dbReference type="Pfam" id="PF01757">
    <property type="entry name" value="Acyl_transf_3"/>
    <property type="match status" value="1"/>
</dbReference>
<dbReference type="PANTHER" id="PTHR23028">
    <property type="entry name" value="ACETYLTRANSFERASE"/>
    <property type="match status" value="1"/>
</dbReference>
<proteinExistence type="predicted"/>
<dbReference type="Proteomes" id="UP001374803">
    <property type="component" value="Chromosome"/>
</dbReference>
<feature type="transmembrane region" description="Helical" evidence="2">
    <location>
        <begin position="87"/>
        <end position="104"/>
    </location>
</feature>
<keyword evidence="2" id="KW-0472">Membrane</keyword>
<feature type="transmembrane region" description="Helical" evidence="2">
    <location>
        <begin position="257"/>
        <end position="278"/>
    </location>
</feature>
<keyword evidence="2" id="KW-1133">Transmembrane helix</keyword>
<feature type="domain" description="Acyltransferase 3" evidence="3">
    <location>
        <begin position="11"/>
        <end position="351"/>
    </location>
</feature>
<keyword evidence="4" id="KW-0012">Acyltransferase</keyword>
<feature type="region of interest" description="Disordered" evidence="1">
    <location>
        <begin position="370"/>
        <end position="394"/>
    </location>
</feature>
<name>A0ABZ2L014_9BACT</name>
<evidence type="ECO:0000259" key="3">
    <source>
        <dbReference type="Pfam" id="PF01757"/>
    </source>
</evidence>
<gene>
    <name evidence="4" type="ORF">LVJ94_37460</name>
</gene>
<accession>A0ABZ2L014</accession>
<feature type="transmembrane region" description="Helical" evidence="2">
    <location>
        <begin position="337"/>
        <end position="358"/>
    </location>
</feature>
<dbReference type="PANTHER" id="PTHR23028:SF131">
    <property type="entry name" value="BLR2367 PROTEIN"/>
    <property type="match status" value="1"/>
</dbReference>
<dbReference type="InterPro" id="IPR050879">
    <property type="entry name" value="Acyltransferase_3"/>
</dbReference>
<keyword evidence="5" id="KW-1185">Reference proteome</keyword>
<organism evidence="4 5">
    <name type="scientific">Pendulispora rubella</name>
    <dbReference type="NCBI Taxonomy" id="2741070"/>
    <lineage>
        <taxon>Bacteria</taxon>
        <taxon>Pseudomonadati</taxon>
        <taxon>Myxococcota</taxon>
        <taxon>Myxococcia</taxon>
        <taxon>Myxococcales</taxon>
        <taxon>Sorangiineae</taxon>
        <taxon>Pendulisporaceae</taxon>
        <taxon>Pendulispora</taxon>
    </lineage>
</organism>
<evidence type="ECO:0000313" key="4">
    <source>
        <dbReference type="EMBL" id="WXB02591.1"/>
    </source>
</evidence>
<keyword evidence="2" id="KW-0812">Transmembrane</keyword>
<dbReference type="EMBL" id="CP089983">
    <property type="protein sequence ID" value="WXB02591.1"/>
    <property type="molecule type" value="Genomic_DNA"/>
</dbReference>
<dbReference type="GO" id="GO:0016746">
    <property type="term" value="F:acyltransferase activity"/>
    <property type="evidence" value="ECO:0007669"/>
    <property type="project" value="UniProtKB-KW"/>
</dbReference>
<feature type="compositionally biased region" description="Basic and acidic residues" evidence="1">
    <location>
        <begin position="370"/>
        <end position="381"/>
    </location>
</feature>
<evidence type="ECO:0000256" key="2">
    <source>
        <dbReference type="SAM" id="Phobius"/>
    </source>
</evidence>
<feature type="transmembrane region" description="Helical" evidence="2">
    <location>
        <begin position="12"/>
        <end position="30"/>
    </location>
</feature>
<dbReference type="InterPro" id="IPR002656">
    <property type="entry name" value="Acyl_transf_3_dom"/>
</dbReference>